<proteinExistence type="inferred from homology"/>
<dbReference type="AlphaFoldDB" id="A0A544SQL6"/>
<dbReference type="SUPFAM" id="SSF56796">
    <property type="entry name" value="Dehydroquinate synthase-like"/>
    <property type="match status" value="1"/>
</dbReference>
<comment type="similarity">
    <text evidence="1">Belongs to the iron-containing alcohol dehydrogenase family.</text>
</comment>
<sequence length="405" mass="44137">MDLSIQKGRKANLELHTSNFNSLLATNLIFGEDCVNKSLPLIIQEQGCSKIFIATDPGIVSSGILDKVIDILEDNNITFEIFSDVETNPLDSTVMEGMGVYVKGNCELIIALGGGSAMDFAKGVSAVVGNGGHILDYRRGKETLHKKCPTIIAIPTTVGTGSEVTPVSVITDPQAKRKYIIASPYIQPRYAMVDPTLTYTLPAHIVASTGMDALVHAIESYTSNAANPFSESFSMQAMKMLVNNLPSSYRNNEDREARAQVHLASTLAGFAFNYGKLGIVHSCSHPMSARYGVPHGVANAVILPYVLEFNKVTNIEKFAEIARLFDSTLIGTDDKEAASQVSNVVHKFNAELNIPSTFKHLNINFTHPMIEELAKDAMDDVGTFPFNPRKANMNDIVSIYQKVFV</sequence>
<dbReference type="PANTHER" id="PTHR11496">
    <property type="entry name" value="ALCOHOL DEHYDROGENASE"/>
    <property type="match status" value="1"/>
</dbReference>
<dbReference type="PANTHER" id="PTHR11496:SF102">
    <property type="entry name" value="ALCOHOL DEHYDROGENASE 4"/>
    <property type="match status" value="1"/>
</dbReference>
<dbReference type="Proteomes" id="UP000318937">
    <property type="component" value="Unassembled WGS sequence"/>
</dbReference>
<dbReference type="Gene3D" id="1.20.1090.10">
    <property type="entry name" value="Dehydroquinate synthase-like - alpha domain"/>
    <property type="match status" value="1"/>
</dbReference>
<evidence type="ECO:0000256" key="2">
    <source>
        <dbReference type="ARBA" id="ARBA00023002"/>
    </source>
</evidence>
<dbReference type="Pfam" id="PF25137">
    <property type="entry name" value="ADH_Fe_C"/>
    <property type="match status" value="1"/>
</dbReference>
<feature type="domain" description="Alcohol dehydrogenase iron-type/glycerol dehydrogenase GldA" evidence="3">
    <location>
        <begin position="26"/>
        <end position="195"/>
    </location>
</feature>
<dbReference type="CDD" id="cd08176">
    <property type="entry name" value="LPO"/>
    <property type="match status" value="1"/>
</dbReference>
<dbReference type="InterPro" id="IPR001670">
    <property type="entry name" value="ADH_Fe/GldA"/>
</dbReference>
<dbReference type="EMBL" id="VDGG01000053">
    <property type="protein sequence ID" value="TQR07484.1"/>
    <property type="molecule type" value="Genomic_DNA"/>
</dbReference>
<evidence type="ECO:0000313" key="6">
    <source>
        <dbReference type="Proteomes" id="UP000318937"/>
    </source>
</evidence>
<dbReference type="OrthoDB" id="9815791at2"/>
<protein>
    <submittedName>
        <fullName evidence="5">Iron-containing alcohol dehydrogenase</fullName>
    </submittedName>
</protein>
<accession>A0A544SQL6</accession>
<evidence type="ECO:0000259" key="4">
    <source>
        <dbReference type="Pfam" id="PF25137"/>
    </source>
</evidence>
<reference evidence="5 6" key="1">
    <citation type="submission" date="2019-05" db="EMBL/GenBank/DDBJ databases">
        <title>Psychrobacillus vulpis sp. nov., a new species isolated from feces of a red fox that inhabits in The Tablas de Daimiel Natural Park, Albacete, Spain.</title>
        <authorList>
            <person name="Rodriguez M."/>
            <person name="Reina J.C."/>
            <person name="Bejar V."/>
            <person name="Llamas I."/>
        </authorList>
    </citation>
    <scope>NUCLEOTIDE SEQUENCE [LARGE SCALE GENOMIC DNA]</scope>
    <source>
        <strain evidence="5 6">NHI-2</strain>
    </source>
</reference>
<gene>
    <name evidence="5" type="ORF">FG383_17930</name>
</gene>
<feature type="domain" description="Fe-containing alcohol dehydrogenase-like C-terminal" evidence="4">
    <location>
        <begin position="207"/>
        <end position="403"/>
    </location>
</feature>
<dbReference type="GO" id="GO:0046872">
    <property type="term" value="F:metal ion binding"/>
    <property type="evidence" value="ECO:0007669"/>
    <property type="project" value="InterPro"/>
</dbReference>
<dbReference type="InterPro" id="IPR056798">
    <property type="entry name" value="ADH_Fe_C"/>
</dbReference>
<evidence type="ECO:0000259" key="3">
    <source>
        <dbReference type="Pfam" id="PF00465"/>
    </source>
</evidence>
<comment type="caution">
    <text evidence="5">The sequence shown here is derived from an EMBL/GenBank/DDBJ whole genome shotgun (WGS) entry which is preliminary data.</text>
</comment>
<organism evidence="5 6">
    <name type="scientific">Psychrobacillus soli</name>
    <dbReference type="NCBI Taxonomy" id="1543965"/>
    <lineage>
        <taxon>Bacteria</taxon>
        <taxon>Bacillati</taxon>
        <taxon>Bacillota</taxon>
        <taxon>Bacilli</taxon>
        <taxon>Bacillales</taxon>
        <taxon>Bacillaceae</taxon>
        <taxon>Psychrobacillus</taxon>
    </lineage>
</organism>
<dbReference type="FunFam" id="3.40.50.1970:FF:000003">
    <property type="entry name" value="Alcohol dehydrogenase, iron-containing"/>
    <property type="match status" value="1"/>
</dbReference>
<keyword evidence="6" id="KW-1185">Reference proteome</keyword>
<dbReference type="Gene3D" id="3.40.50.1970">
    <property type="match status" value="1"/>
</dbReference>
<dbReference type="Pfam" id="PF00465">
    <property type="entry name" value="Fe-ADH"/>
    <property type="match status" value="1"/>
</dbReference>
<evidence type="ECO:0000313" key="5">
    <source>
        <dbReference type="EMBL" id="TQR07484.1"/>
    </source>
</evidence>
<dbReference type="GO" id="GO:0004022">
    <property type="term" value="F:alcohol dehydrogenase (NAD+) activity"/>
    <property type="evidence" value="ECO:0007669"/>
    <property type="project" value="TreeGrafter"/>
</dbReference>
<dbReference type="FunFam" id="1.20.1090.10:FF:000001">
    <property type="entry name" value="Aldehyde-alcohol dehydrogenase"/>
    <property type="match status" value="1"/>
</dbReference>
<name>A0A544SQL6_9BACI</name>
<dbReference type="InterPro" id="IPR039697">
    <property type="entry name" value="Alcohol_dehydrogenase_Fe"/>
</dbReference>
<evidence type="ECO:0000256" key="1">
    <source>
        <dbReference type="ARBA" id="ARBA00007358"/>
    </source>
</evidence>
<keyword evidence="2" id="KW-0560">Oxidoreductase</keyword>